<evidence type="ECO:0000313" key="14">
    <source>
        <dbReference type="Proteomes" id="UP000295937"/>
    </source>
</evidence>
<evidence type="ECO:0000256" key="10">
    <source>
        <dbReference type="PROSITE-ProRule" id="PRU10072"/>
    </source>
</evidence>
<name>A0A2P5T315_9GAMM</name>
<evidence type="ECO:0000256" key="3">
    <source>
        <dbReference type="ARBA" id="ARBA00008184"/>
    </source>
</evidence>
<dbReference type="PANTHER" id="PTHR11264">
    <property type="entry name" value="URACIL-DNA GLYCOSYLASE"/>
    <property type="match status" value="1"/>
</dbReference>
<accession>A0A2P5T315</accession>
<dbReference type="SMART" id="SM00986">
    <property type="entry name" value="UDG"/>
    <property type="match status" value="1"/>
</dbReference>
<dbReference type="Pfam" id="PF03167">
    <property type="entry name" value="UDG"/>
    <property type="match status" value="1"/>
</dbReference>
<dbReference type="GO" id="GO:0004844">
    <property type="term" value="F:uracil DNA N-glycosylase activity"/>
    <property type="evidence" value="ECO:0007669"/>
    <property type="project" value="UniProtKB-UniRule"/>
</dbReference>
<evidence type="ECO:0000256" key="11">
    <source>
        <dbReference type="RuleBase" id="RU003780"/>
    </source>
</evidence>
<dbReference type="Proteomes" id="UP000295937">
    <property type="component" value="Unassembled WGS sequence"/>
</dbReference>
<dbReference type="GO" id="GO:0097510">
    <property type="term" value="P:base-excision repair, AP site formation via deaminated base removal"/>
    <property type="evidence" value="ECO:0007669"/>
    <property type="project" value="TreeGrafter"/>
</dbReference>
<dbReference type="PROSITE" id="PS00130">
    <property type="entry name" value="U_DNA_GLYCOSYLASE"/>
    <property type="match status" value="1"/>
</dbReference>
<evidence type="ECO:0000259" key="12">
    <source>
        <dbReference type="SMART" id="SM00986"/>
    </source>
</evidence>
<proteinExistence type="inferred from homology"/>
<comment type="similarity">
    <text evidence="3 9 11">Belongs to the uracil-DNA glycosylase (UDG) superfamily. UNG family.</text>
</comment>
<gene>
    <name evidence="9" type="primary">ung</name>
    <name evidence="13" type="ORF">CRV09_01415</name>
</gene>
<evidence type="ECO:0000256" key="2">
    <source>
        <dbReference type="ARBA" id="ARBA00002631"/>
    </source>
</evidence>
<dbReference type="NCBIfam" id="NF003591">
    <property type="entry name" value="PRK05254.1-4"/>
    <property type="match status" value="1"/>
</dbReference>
<dbReference type="SMART" id="SM00987">
    <property type="entry name" value="UreE_C"/>
    <property type="match status" value="1"/>
</dbReference>
<evidence type="ECO:0000256" key="1">
    <source>
        <dbReference type="ARBA" id="ARBA00001400"/>
    </source>
</evidence>
<organism evidence="13 14">
    <name type="scientific">Candidatus Pantoea edessiphila</name>
    <dbReference type="NCBI Taxonomy" id="2044610"/>
    <lineage>
        <taxon>Bacteria</taxon>
        <taxon>Pseudomonadati</taxon>
        <taxon>Pseudomonadota</taxon>
        <taxon>Gammaproteobacteria</taxon>
        <taxon>Enterobacterales</taxon>
        <taxon>Erwiniaceae</taxon>
        <taxon>Pantoea</taxon>
    </lineage>
</organism>
<dbReference type="PANTHER" id="PTHR11264:SF0">
    <property type="entry name" value="URACIL-DNA GLYCOSYLASE"/>
    <property type="match status" value="1"/>
</dbReference>
<dbReference type="SUPFAM" id="SSF52141">
    <property type="entry name" value="Uracil-DNA glycosylase-like"/>
    <property type="match status" value="1"/>
</dbReference>
<dbReference type="AlphaFoldDB" id="A0A2P5T315"/>
<evidence type="ECO:0000256" key="8">
    <source>
        <dbReference type="ARBA" id="ARBA00023204"/>
    </source>
</evidence>
<dbReference type="Gene3D" id="3.40.470.10">
    <property type="entry name" value="Uracil-DNA glycosylase-like domain"/>
    <property type="match status" value="1"/>
</dbReference>
<evidence type="ECO:0000256" key="9">
    <source>
        <dbReference type="HAMAP-Rule" id="MF_00148"/>
    </source>
</evidence>
<dbReference type="EC" id="3.2.2.27" evidence="4 9"/>
<dbReference type="CDD" id="cd10027">
    <property type="entry name" value="UDG-F1-like"/>
    <property type="match status" value="1"/>
</dbReference>
<reference evidence="13 14" key="1">
    <citation type="journal article" date="2018" name="Genome Biol. Evol.">
        <title>Cladogenesis and Genomic Streamlining in Extracellular Endosymbionts of Tropical Stink Bugs.</title>
        <authorList>
            <person name="Otero-Bravo A."/>
            <person name="Goffredi S."/>
            <person name="Sabree Z.L."/>
        </authorList>
    </citation>
    <scope>NUCLEOTIDE SEQUENCE [LARGE SCALE GENOMIC DNA]</scope>
    <source>
        <strain evidence="13 14">SoEO</strain>
    </source>
</reference>
<dbReference type="InterPro" id="IPR018085">
    <property type="entry name" value="Ura-DNA_Glyclase_AS"/>
</dbReference>
<dbReference type="NCBIfam" id="NF003588">
    <property type="entry name" value="PRK05254.1-1"/>
    <property type="match status" value="1"/>
</dbReference>
<dbReference type="EMBL" id="PDKR01000001">
    <property type="protein sequence ID" value="PPI88942.1"/>
    <property type="molecule type" value="Genomic_DNA"/>
</dbReference>
<dbReference type="InterPro" id="IPR005122">
    <property type="entry name" value="Uracil-DNA_glycosylase-like"/>
</dbReference>
<keyword evidence="8 9" id="KW-0234">DNA repair</keyword>
<dbReference type="NCBIfam" id="NF003589">
    <property type="entry name" value="PRK05254.1-2"/>
    <property type="match status" value="1"/>
</dbReference>
<comment type="caution">
    <text evidence="13">The sequence shown here is derived from an EMBL/GenBank/DDBJ whole genome shotgun (WGS) entry which is preliminary data.</text>
</comment>
<keyword evidence="9" id="KW-0963">Cytoplasm</keyword>
<dbReference type="GO" id="GO:0005737">
    <property type="term" value="C:cytoplasm"/>
    <property type="evidence" value="ECO:0007669"/>
    <property type="project" value="UniProtKB-SubCell"/>
</dbReference>
<evidence type="ECO:0000256" key="7">
    <source>
        <dbReference type="ARBA" id="ARBA00022801"/>
    </source>
</evidence>
<dbReference type="RefSeq" id="WP_136132369.1">
    <property type="nucleotide sequence ID" value="NZ_PDKR01000001.1"/>
</dbReference>
<dbReference type="NCBIfam" id="NF003592">
    <property type="entry name" value="PRK05254.1-5"/>
    <property type="match status" value="1"/>
</dbReference>
<keyword evidence="6 9" id="KW-0227">DNA damage</keyword>
<dbReference type="InterPro" id="IPR036895">
    <property type="entry name" value="Uracil-DNA_glycosylase-like_sf"/>
</dbReference>
<sequence>MSKILTWRNLLAKEKKESYFIRILNFIYSKRSAGIIIYPSQRDVFNAFRLTELKDIKVVILGQDPYCRPNQAHGLAFSVFPKSKIPPSLQNIYKELLRDSCDFKKPNHGFLESWAKQGIMLLNTILTVESGKAYSHANIGWEIFTDKVINIINQNCDKVVFLLWGVHAQNKINLINIQRHYILKAPHPSPKSAYLGFFGCGHFSQTNKLLIECGKDPIEWTPVL</sequence>
<dbReference type="InterPro" id="IPR002043">
    <property type="entry name" value="UDG_fam1"/>
</dbReference>
<dbReference type="HAMAP" id="MF_00148">
    <property type="entry name" value="UDG"/>
    <property type="match status" value="1"/>
</dbReference>
<comment type="function">
    <text evidence="2 9 11">Excises uracil residues from the DNA which can arise as a result of misincorporation of dUMP residues by DNA polymerase or due to deamination of cytosine.</text>
</comment>
<evidence type="ECO:0000313" key="13">
    <source>
        <dbReference type="EMBL" id="PPI88942.1"/>
    </source>
</evidence>
<feature type="domain" description="Uracil-DNA glycosylase-like" evidence="12">
    <location>
        <begin position="49"/>
        <end position="210"/>
    </location>
</feature>
<evidence type="ECO:0000256" key="5">
    <source>
        <dbReference type="ARBA" id="ARBA00018429"/>
    </source>
</evidence>
<comment type="subcellular location">
    <subcellularLocation>
        <location evidence="9">Cytoplasm</location>
    </subcellularLocation>
</comment>
<dbReference type="NCBIfam" id="TIGR00628">
    <property type="entry name" value="ung"/>
    <property type="match status" value="1"/>
</dbReference>
<comment type="catalytic activity">
    <reaction evidence="1 9 11">
        <text>Hydrolyzes single-stranded DNA or mismatched double-stranded DNA and polynucleotides, releasing free uracil.</text>
        <dbReference type="EC" id="3.2.2.27"/>
    </reaction>
</comment>
<evidence type="ECO:0000256" key="4">
    <source>
        <dbReference type="ARBA" id="ARBA00012030"/>
    </source>
</evidence>
<evidence type="ECO:0000256" key="6">
    <source>
        <dbReference type="ARBA" id="ARBA00022763"/>
    </source>
</evidence>
<protein>
    <recommendedName>
        <fullName evidence="5 9">Uracil-DNA glycosylase</fullName>
        <shortName evidence="9">UDG</shortName>
        <ecNumber evidence="4 9">3.2.2.27</ecNumber>
    </recommendedName>
</protein>
<dbReference type="FunFam" id="3.40.470.10:FF:000001">
    <property type="entry name" value="Uracil-DNA glycosylase"/>
    <property type="match status" value="1"/>
</dbReference>
<feature type="active site" description="Proton acceptor" evidence="9 10">
    <location>
        <position position="64"/>
    </location>
</feature>
<dbReference type="OrthoDB" id="9804372at2"/>
<keyword evidence="7 9" id="KW-0378">Hydrolase</keyword>